<gene>
    <name evidence="1" type="ORF">CPT34_28665</name>
</gene>
<evidence type="ECO:0000313" key="2">
    <source>
        <dbReference type="Proteomes" id="UP000218807"/>
    </source>
</evidence>
<dbReference type="AlphaFoldDB" id="A0A2A5KL47"/>
<accession>A0A2A5KL47</accession>
<dbReference type="RefSeq" id="WP_096764686.1">
    <property type="nucleotide sequence ID" value="NZ_NXDM01000038.1"/>
</dbReference>
<organism evidence="1 2">
    <name type="scientific">Rhizobium sophoriradicis</name>
    <dbReference type="NCBI Taxonomy" id="1535245"/>
    <lineage>
        <taxon>Bacteria</taxon>
        <taxon>Pseudomonadati</taxon>
        <taxon>Pseudomonadota</taxon>
        <taxon>Alphaproteobacteria</taxon>
        <taxon>Hyphomicrobiales</taxon>
        <taxon>Rhizobiaceae</taxon>
        <taxon>Rhizobium/Agrobacterium group</taxon>
        <taxon>Rhizobium</taxon>
    </lineage>
</organism>
<evidence type="ECO:0000313" key="1">
    <source>
        <dbReference type="EMBL" id="PCK77671.1"/>
    </source>
</evidence>
<comment type="caution">
    <text evidence="1">The sequence shown here is derived from an EMBL/GenBank/DDBJ whole genome shotgun (WGS) entry which is preliminary data.</text>
</comment>
<sequence length="440" mass="49257">MVESLSWSTGWSQRTAARYSDLCAPEQIRKEPREALLSLLSRTLAGPKPDQLRAELIATKQQSASVITKRDEGVILFDVAQSMVLKRLFHLVASDQPYDAAAKVLSAAAGLAVADQHPALCSALLSLSVPEQAEYVHDEAALRQHYSVLKPVLEVLLTDWQSSIIDGFIFAHEISHFKLHEPDKLMLRVQAGARSAYEFALNEVCYERRPDFETIARHYGAIHIEPAELERIRADLANRRVHYDESREHLIEEITCDAYALTVLMSSHTRVWWPMEGDSNEKLSGFSRFAQTFFLVACLSDLHQAMIKRAHLSTATGIESEKPGHIADMHFRKIALFYTIAECAMTCVPDTDRNDRTFTEMLYQVKQVIGLQKQALDALVVIPITRVIKAGLIAFEQDAAQQQPVEAGECWQGRLAVLFGESLPKATFQNAALRTMLGGQ</sequence>
<reference evidence="1 2" key="1">
    <citation type="submission" date="2017-09" db="EMBL/GenBank/DDBJ databases">
        <title>Comparative genomics of rhizobia isolated from Phaseolus vulgaris in China.</title>
        <authorList>
            <person name="Tong W."/>
        </authorList>
    </citation>
    <scope>NUCLEOTIDE SEQUENCE [LARGE SCALE GENOMIC DNA]</scope>
    <source>
        <strain evidence="1 2">L101</strain>
    </source>
</reference>
<dbReference type="EMBL" id="NXDM01000038">
    <property type="protein sequence ID" value="PCK77671.1"/>
    <property type="molecule type" value="Genomic_DNA"/>
</dbReference>
<keyword evidence="2" id="KW-1185">Reference proteome</keyword>
<protein>
    <submittedName>
        <fullName evidence="1">Uncharacterized protein</fullName>
    </submittedName>
</protein>
<name>A0A2A5KL47_9HYPH</name>
<proteinExistence type="predicted"/>
<dbReference type="Proteomes" id="UP000218807">
    <property type="component" value="Unassembled WGS sequence"/>
</dbReference>